<keyword evidence="1" id="KW-0328">Glycosyltransferase</keyword>
<accession>A0A0T5YTP5</accession>
<dbReference type="Proteomes" id="UP000051634">
    <property type="component" value="Unassembled WGS sequence"/>
</dbReference>
<dbReference type="Pfam" id="PF00534">
    <property type="entry name" value="Glycos_transf_1"/>
    <property type="match status" value="1"/>
</dbReference>
<evidence type="ECO:0000259" key="3">
    <source>
        <dbReference type="Pfam" id="PF00534"/>
    </source>
</evidence>
<organism evidence="4 5">
    <name type="scientific">endosymbiont of Ridgeia piscesae</name>
    <dbReference type="NCBI Taxonomy" id="54398"/>
    <lineage>
        <taxon>Bacteria</taxon>
        <taxon>Pseudomonadati</taxon>
        <taxon>Pseudomonadota</taxon>
        <taxon>Gammaproteobacteria</taxon>
        <taxon>sulfur-oxidizing symbionts</taxon>
    </lineage>
</organism>
<comment type="caution">
    <text evidence="4">The sequence shown here is derived from an EMBL/GenBank/DDBJ whole genome shotgun (WGS) entry which is preliminary data.</text>
</comment>
<sequence>MKKQLRRIVATVVLFLVYWASVLFSKLIPRRGGGGWKRSGRILVIGTFHNPNWFHAHLTPLTKSGVDEVVLITDEMVAPMDGVVYECPPQLMQKLLSRAGAKFVWSIVCGFRHRPDLYMGYHIFPSAIIALIAARLFNRPAGFQVTSGPLELEGGGWNAENVVLTALGGPSKSIEKAVHAATREFDLVIVRGRKAEAYVRELGYQRQMAIITGSMAAPADSVGFDEREIDLISVGRLCEYKRPDRFVRVVAKVAQNHPEMRVAMVGDGPDRAELEALADELGVRERIDFMGKRSDVPDLLAKARVFGLTSRWEGLSIAMIEAMMSGVVPVVGDVGDLADLADSENNGFVVDPDDIDGYAKHIDALLSDAEMWQRFSSNARQASIDYSSVDAVAGKWQREFETLMQATTPASE</sequence>
<reference evidence="4 5" key="1">
    <citation type="submission" date="2015-11" db="EMBL/GenBank/DDBJ databases">
        <title>The genome of Candidatus Endoriftia persephone in Ridgeia piscesae and population structure of the North Eastern Pacific vestimentiferan symbionts.</title>
        <authorList>
            <person name="Perez M."/>
            <person name="Juniper K.S."/>
        </authorList>
    </citation>
    <scope>NUCLEOTIDE SEQUENCE [LARGE SCALE GENOMIC DNA]</scope>
    <source>
        <strain evidence="4">Ind11</strain>
    </source>
</reference>
<dbReference type="GO" id="GO:1901135">
    <property type="term" value="P:carbohydrate derivative metabolic process"/>
    <property type="evidence" value="ECO:0007669"/>
    <property type="project" value="UniProtKB-ARBA"/>
</dbReference>
<proteinExistence type="predicted"/>
<dbReference type="SUPFAM" id="SSF53756">
    <property type="entry name" value="UDP-Glycosyltransferase/glycogen phosphorylase"/>
    <property type="match status" value="1"/>
</dbReference>
<evidence type="ECO:0000313" key="5">
    <source>
        <dbReference type="Proteomes" id="UP000051634"/>
    </source>
</evidence>
<feature type="domain" description="Glycosyl transferase family 1" evidence="3">
    <location>
        <begin position="222"/>
        <end position="381"/>
    </location>
</feature>
<keyword evidence="5" id="KW-1185">Reference proteome</keyword>
<evidence type="ECO:0000313" key="4">
    <source>
        <dbReference type="EMBL" id="KRT53928.1"/>
    </source>
</evidence>
<name>A0A0T5YTP5_9GAMM</name>
<dbReference type="GO" id="GO:0016757">
    <property type="term" value="F:glycosyltransferase activity"/>
    <property type="evidence" value="ECO:0007669"/>
    <property type="project" value="UniProtKB-KW"/>
</dbReference>
<dbReference type="PANTHER" id="PTHR12526:SF510">
    <property type="entry name" value="D-INOSITOL 3-PHOSPHATE GLYCOSYLTRANSFERASE"/>
    <property type="match status" value="1"/>
</dbReference>
<dbReference type="RefSeq" id="WP_006475815.1">
    <property type="nucleotide sequence ID" value="NZ_KQ557116.1"/>
</dbReference>
<evidence type="ECO:0000256" key="2">
    <source>
        <dbReference type="ARBA" id="ARBA00022679"/>
    </source>
</evidence>
<dbReference type="PANTHER" id="PTHR12526">
    <property type="entry name" value="GLYCOSYLTRANSFERASE"/>
    <property type="match status" value="1"/>
</dbReference>
<protein>
    <submittedName>
        <fullName evidence="4">Glycosyltransferase involved in cell wall bisynthesis</fullName>
    </submittedName>
</protein>
<dbReference type="EMBL" id="LDXT01000094">
    <property type="protein sequence ID" value="KRT53928.1"/>
    <property type="molecule type" value="Genomic_DNA"/>
</dbReference>
<dbReference type="AlphaFoldDB" id="A0A0T5YTP5"/>
<evidence type="ECO:0000256" key="1">
    <source>
        <dbReference type="ARBA" id="ARBA00022676"/>
    </source>
</evidence>
<gene>
    <name evidence="4" type="ORF">Ga0074115_10230</name>
</gene>
<dbReference type="InterPro" id="IPR001296">
    <property type="entry name" value="Glyco_trans_1"/>
</dbReference>
<dbReference type="OrthoDB" id="6210954at2"/>
<dbReference type="Gene3D" id="3.40.50.2000">
    <property type="entry name" value="Glycogen Phosphorylase B"/>
    <property type="match status" value="2"/>
</dbReference>
<keyword evidence="2 4" id="KW-0808">Transferase</keyword>